<organism evidence="4">
    <name type="scientific">marine metagenome</name>
    <dbReference type="NCBI Taxonomy" id="408172"/>
    <lineage>
        <taxon>unclassified sequences</taxon>
        <taxon>metagenomes</taxon>
        <taxon>ecological metagenomes</taxon>
    </lineage>
</organism>
<sequence>MGFYGNQKKIENSILTTPEYEILYQKAFTHTKKNIGEFVFEVSSHSISKKRINHFPINIAAITNISKDHLDFHKTVLNYRNTKFKLFTQHLKDRGVAILNDNISGIVILKKKLIQKKIRIITYGTRKSNVHCFKKNNKFYLKIFNKIFVLKLFDYNKFELDNLSCAVGCCISIGIKNKEIINSIAKINKPRGRLQEIGKLKDGSKVIVDYAHTPDALKNILFATKINKIKPNLLFGCGGNRDKSKRKTMGLIANKFAAKVYVTDDNPRNENPFKIRQSILSKCSKAVEIPDRSAAIQKAINELNNGEILIIAGKGHEEKQIIKNKIVNFNDAKIARFYLNRRNKL</sequence>
<dbReference type="InterPro" id="IPR036565">
    <property type="entry name" value="Mur-like_cat_sf"/>
</dbReference>
<evidence type="ECO:0000313" key="4">
    <source>
        <dbReference type="EMBL" id="SUZ97357.1"/>
    </source>
</evidence>
<dbReference type="SUPFAM" id="SSF53244">
    <property type="entry name" value="MurD-like peptide ligases, peptide-binding domain"/>
    <property type="match status" value="1"/>
</dbReference>
<dbReference type="EMBL" id="UINC01002501">
    <property type="protein sequence ID" value="SUZ97357.1"/>
    <property type="molecule type" value="Genomic_DNA"/>
</dbReference>
<name>A0A381S549_9ZZZZ</name>
<gene>
    <name evidence="4" type="ORF">METZ01_LOCUS50211</name>
</gene>
<dbReference type="InterPro" id="IPR004101">
    <property type="entry name" value="Mur_ligase_C"/>
</dbReference>
<evidence type="ECO:0000259" key="2">
    <source>
        <dbReference type="Pfam" id="PF02875"/>
    </source>
</evidence>
<dbReference type="GO" id="GO:0005524">
    <property type="term" value="F:ATP binding"/>
    <property type="evidence" value="ECO:0007669"/>
    <property type="project" value="InterPro"/>
</dbReference>
<feature type="domain" description="Mur ligase central" evidence="3">
    <location>
        <begin position="9"/>
        <end position="139"/>
    </location>
</feature>
<dbReference type="InterPro" id="IPR013221">
    <property type="entry name" value="Mur_ligase_cen"/>
</dbReference>
<evidence type="ECO:0000259" key="3">
    <source>
        <dbReference type="Pfam" id="PF08245"/>
    </source>
</evidence>
<reference evidence="4" key="1">
    <citation type="submission" date="2018-05" db="EMBL/GenBank/DDBJ databases">
        <authorList>
            <person name="Lanie J.A."/>
            <person name="Ng W.-L."/>
            <person name="Kazmierczak K.M."/>
            <person name="Andrzejewski T.M."/>
            <person name="Davidsen T.M."/>
            <person name="Wayne K.J."/>
            <person name="Tettelin H."/>
            <person name="Glass J.I."/>
            <person name="Rusch D."/>
            <person name="Podicherti R."/>
            <person name="Tsui H.-C.T."/>
            <person name="Winkler M.E."/>
        </authorList>
    </citation>
    <scope>NUCLEOTIDE SEQUENCE</scope>
</reference>
<dbReference type="InterPro" id="IPR005761">
    <property type="entry name" value="UDP-N-AcMur-Glu-dNH2Pim_ligase"/>
</dbReference>
<feature type="domain" description="Mur ligase C-terminal" evidence="2">
    <location>
        <begin position="192"/>
        <end position="315"/>
    </location>
</feature>
<proteinExistence type="inferred from homology"/>
<protein>
    <recommendedName>
        <fullName evidence="5">Mur ligase C-terminal domain-containing protein</fullName>
    </recommendedName>
</protein>
<comment type="similarity">
    <text evidence="1">Belongs to the MurCDEF family. MurE subfamily.</text>
</comment>
<dbReference type="Pfam" id="PF08245">
    <property type="entry name" value="Mur_ligase_M"/>
    <property type="match status" value="1"/>
</dbReference>
<dbReference type="GO" id="GO:0051301">
    <property type="term" value="P:cell division"/>
    <property type="evidence" value="ECO:0007669"/>
    <property type="project" value="InterPro"/>
</dbReference>
<dbReference type="PANTHER" id="PTHR23135:SF4">
    <property type="entry name" value="UDP-N-ACETYLMURAMOYL-L-ALANYL-D-GLUTAMATE--2,6-DIAMINOPIMELATE LIGASE MURE HOMOLOG, CHLOROPLASTIC"/>
    <property type="match status" value="1"/>
</dbReference>
<dbReference type="InterPro" id="IPR036615">
    <property type="entry name" value="Mur_ligase_C_dom_sf"/>
</dbReference>
<evidence type="ECO:0000256" key="1">
    <source>
        <dbReference type="ARBA" id="ARBA00005898"/>
    </source>
</evidence>
<dbReference type="Gene3D" id="3.90.190.20">
    <property type="entry name" value="Mur ligase, C-terminal domain"/>
    <property type="match status" value="1"/>
</dbReference>
<dbReference type="GO" id="GO:0016881">
    <property type="term" value="F:acid-amino acid ligase activity"/>
    <property type="evidence" value="ECO:0007669"/>
    <property type="project" value="InterPro"/>
</dbReference>
<dbReference type="GO" id="GO:0005737">
    <property type="term" value="C:cytoplasm"/>
    <property type="evidence" value="ECO:0007669"/>
    <property type="project" value="InterPro"/>
</dbReference>
<dbReference type="Gene3D" id="3.40.1190.10">
    <property type="entry name" value="Mur-like, catalytic domain"/>
    <property type="match status" value="1"/>
</dbReference>
<dbReference type="Pfam" id="PF02875">
    <property type="entry name" value="Mur_ligase_C"/>
    <property type="match status" value="1"/>
</dbReference>
<dbReference type="NCBIfam" id="TIGR01085">
    <property type="entry name" value="murE"/>
    <property type="match status" value="1"/>
</dbReference>
<dbReference type="AlphaFoldDB" id="A0A381S549"/>
<dbReference type="GO" id="GO:0008360">
    <property type="term" value="P:regulation of cell shape"/>
    <property type="evidence" value="ECO:0007669"/>
    <property type="project" value="InterPro"/>
</dbReference>
<accession>A0A381S549</accession>
<evidence type="ECO:0008006" key="5">
    <source>
        <dbReference type="Google" id="ProtNLM"/>
    </source>
</evidence>
<dbReference type="SUPFAM" id="SSF53623">
    <property type="entry name" value="MurD-like peptide ligases, catalytic domain"/>
    <property type="match status" value="1"/>
</dbReference>
<dbReference type="PANTHER" id="PTHR23135">
    <property type="entry name" value="MUR LIGASE FAMILY MEMBER"/>
    <property type="match status" value="1"/>
</dbReference>